<sequence length="1009" mass="114733">MVNDKKCGDNNMQTGPKGLSFTATPTGEGKWYAIKEYQTLNCIAEQITLRQEKPDSPIESPFGLLNTTQQEGQFIQNQNTIVWGERTTNSSYTQTLLKGKGYLETPREPESDNSSRLYDTSRQIEISFLNKPDKNIVPIGHKVVGIPLTYLTFPAETTKIFYEMFKNTIATCLKNTNLATPVCEDYRELYKSRPQRSLLQEVHFLFDTQVEDEKLGIRLYSISYAWGTLRLAHRRPRIIKEDGKIVQKDTTIYITYESGSRNPLTTYSQLSKDDPLPSGSKFEYIVDQTIRVQNTHICITETTHDYVFAAACSEESTRWILGKENSYLISQESEMCLTVGVDETLKLEKCALEGDTRKNQQWFFQTINTNPDVIENFPDVTLQDIQEVRLEQRRAIITTINSPIFGGILKANHGSGNIIWDMIAWGLLKNGQYANGKCVTYHGLEKKLTMEDCDADWTKCQEELKTFITSNDPLLQTQVSVGNCSKATTKGQAFEYTSDFTIRPFNTNACVKENTTMLILQECANTSSIWGTFEHTAQLMATDRTGLHSPASDRKCLTLKVGRLSLGHCHGSSKKQQFNFEYRNPHQIRTLSAAAIIALHTQQSLDGTQIPLIPPLLKREKDPPVTKNHTSMEDAIMEIIDDTEKTSQQEIPEAASLTLEQVPEVPKDETESGLPQNIEEFGDKIKFKISKMHEQYKISIETEHENKLAKEIHDVYCQLSTIKKTQAVILAQSNGILAASALGLPICTRLQGFGQAMTLQQCETKRIFISAKESKCGFQPFFTYEDKNCTIGVDGWSIHPYTDCFWKTHLVNLNGFHHTWEHNSTDGEWVKQKASIHMPNLDLIREFEELHLNDFDYSLKSHPAHERMEMEQLNILNDLLGLMQESNSKSVSDIVIRSRRYGINMEEAQELTSMIPNSSTQPPEEIIEQPFTRMMAPTPLTMERPTQSRPAQPSAPKQRNIYPVMEEKWESDQARKCTGKDTTCTYVVGYGMVWEDLCRCSTEVESKTN</sequence>
<dbReference type="PANTHER" id="PTHR16021:SF23">
    <property type="entry name" value="FI18411P1-RELATED"/>
    <property type="match status" value="1"/>
</dbReference>
<protein>
    <recommendedName>
        <fullName evidence="2">Ricin B lectin domain-containing protein</fullName>
    </recommendedName>
</protein>
<accession>A0ABR0AU75</accession>
<gene>
    <name evidence="3" type="ORF">OUZ56_021693</name>
</gene>
<organism evidence="3 4">
    <name type="scientific">Daphnia magna</name>
    <dbReference type="NCBI Taxonomy" id="35525"/>
    <lineage>
        <taxon>Eukaryota</taxon>
        <taxon>Metazoa</taxon>
        <taxon>Ecdysozoa</taxon>
        <taxon>Arthropoda</taxon>
        <taxon>Crustacea</taxon>
        <taxon>Branchiopoda</taxon>
        <taxon>Diplostraca</taxon>
        <taxon>Cladocera</taxon>
        <taxon>Anomopoda</taxon>
        <taxon>Daphniidae</taxon>
        <taxon>Daphnia</taxon>
    </lineage>
</organism>
<dbReference type="Pfam" id="PF00652">
    <property type="entry name" value="Ricin_B_lectin"/>
    <property type="match status" value="1"/>
</dbReference>
<evidence type="ECO:0000256" key="1">
    <source>
        <dbReference type="SAM" id="MobiDB-lite"/>
    </source>
</evidence>
<evidence type="ECO:0000313" key="4">
    <source>
        <dbReference type="Proteomes" id="UP001234178"/>
    </source>
</evidence>
<comment type="caution">
    <text evidence="3">The sequence shown here is derived from an EMBL/GenBank/DDBJ whole genome shotgun (WGS) entry which is preliminary data.</text>
</comment>
<dbReference type="Gene3D" id="2.80.10.50">
    <property type="match status" value="2"/>
</dbReference>
<dbReference type="EMBL" id="JAOYFB010000039">
    <property type="protein sequence ID" value="KAK4028689.1"/>
    <property type="molecule type" value="Genomic_DNA"/>
</dbReference>
<dbReference type="PROSITE" id="PS50231">
    <property type="entry name" value="RICIN_B_LECTIN"/>
    <property type="match status" value="1"/>
</dbReference>
<feature type="region of interest" description="Disordered" evidence="1">
    <location>
        <begin position="1"/>
        <end position="21"/>
    </location>
</feature>
<dbReference type="InterPro" id="IPR035992">
    <property type="entry name" value="Ricin_B-like_lectins"/>
</dbReference>
<dbReference type="Proteomes" id="UP001234178">
    <property type="component" value="Unassembled WGS sequence"/>
</dbReference>
<reference evidence="3 4" key="1">
    <citation type="journal article" date="2023" name="Nucleic Acids Res.">
        <title>The hologenome of Daphnia magna reveals possible DNA methylation and microbiome-mediated evolution of the host genome.</title>
        <authorList>
            <person name="Chaturvedi A."/>
            <person name="Li X."/>
            <person name="Dhandapani V."/>
            <person name="Marshall H."/>
            <person name="Kissane S."/>
            <person name="Cuenca-Cambronero M."/>
            <person name="Asole G."/>
            <person name="Calvet F."/>
            <person name="Ruiz-Romero M."/>
            <person name="Marangio P."/>
            <person name="Guigo R."/>
            <person name="Rago D."/>
            <person name="Mirbahai L."/>
            <person name="Eastwood N."/>
            <person name="Colbourne J.K."/>
            <person name="Zhou J."/>
            <person name="Mallon E."/>
            <person name="Orsini L."/>
        </authorList>
    </citation>
    <scope>NUCLEOTIDE SEQUENCE [LARGE SCALE GENOMIC DNA]</scope>
    <source>
        <strain evidence="3">LRV0_1</strain>
    </source>
</reference>
<evidence type="ECO:0000313" key="3">
    <source>
        <dbReference type="EMBL" id="KAK4028689.1"/>
    </source>
</evidence>
<name>A0ABR0AU75_9CRUS</name>
<proteinExistence type="predicted"/>
<evidence type="ECO:0000259" key="2">
    <source>
        <dbReference type="SMART" id="SM00458"/>
    </source>
</evidence>
<dbReference type="SUPFAM" id="SSF50370">
    <property type="entry name" value="Ricin B-like lectins"/>
    <property type="match status" value="2"/>
</dbReference>
<dbReference type="InterPro" id="IPR000772">
    <property type="entry name" value="Ricin_B_lectin"/>
</dbReference>
<feature type="domain" description="Ricin B lectin" evidence="2">
    <location>
        <begin position="242"/>
        <end position="365"/>
    </location>
</feature>
<dbReference type="SMART" id="SM00458">
    <property type="entry name" value="RICIN"/>
    <property type="match status" value="2"/>
</dbReference>
<dbReference type="PANTHER" id="PTHR16021">
    <property type="entry name" value="MANSC DOMAIN CONTAINING PROTEIN 1"/>
    <property type="match status" value="1"/>
</dbReference>
<dbReference type="InterPro" id="IPR052660">
    <property type="entry name" value="Erythrocyte_Invasion_ImmMod"/>
</dbReference>
<keyword evidence="4" id="KW-1185">Reference proteome</keyword>
<feature type="domain" description="Ricin B lectin" evidence="2">
    <location>
        <begin position="454"/>
        <end position="581"/>
    </location>
</feature>